<dbReference type="InterPro" id="IPR035223">
    <property type="entry name" value="DUF5335"/>
</dbReference>
<evidence type="ECO:0000313" key="1">
    <source>
        <dbReference type="EMBL" id="GAA0336133.1"/>
    </source>
</evidence>
<sequence>MIEMTDPKMIDRNGWAGFFDQLSADHCGDNTAIELFDTDVGDQYETEHLPFNYASYDRKDDVIVIGVGGNSARSPVLLRRMIRRPVEVDAAVPAPGQSDIRIVAEDGTTTMLHLRPEAALPGPR</sequence>
<protein>
    <submittedName>
        <fullName evidence="1">Uncharacterized protein</fullName>
    </submittedName>
</protein>
<name>A0ABP3G7T8_9ACTN</name>
<dbReference type="EMBL" id="BAAABM010000017">
    <property type="protein sequence ID" value="GAA0336133.1"/>
    <property type="molecule type" value="Genomic_DNA"/>
</dbReference>
<dbReference type="Proteomes" id="UP001501822">
    <property type="component" value="Unassembled WGS sequence"/>
</dbReference>
<dbReference type="Pfam" id="PF17269">
    <property type="entry name" value="DUF5335"/>
    <property type="match status" value="1"/>
</dbReference>
<evidence type="ECO:0000313" key="2">
    <source>
        <dbReference type="Proteomes" id="UP001501822"/>
    </source>
</evidence>
<gene>
    <name evidence="1" type="ORF">GCM10010151_27210</name>
</gene>
<keyword evidence="2" id="KW-1185">Reference proteome</keyword>
<reference evidence="2" key="1">
    <citation type="journal article" date="2019" name="Int. J. Syst. Evol. Microbiol.">
        <title>The Global Catalogue of Microorganisms (GCM) 10K type strain sequencing project: providing services to taxonomists for standard genome sequencing and annotation.</title>
        <authorList>
            <consortium name="The Broad Institute Genomics Platform"/>
            <consortium name="The Broad Institute Genome Sequencing Center for Infectious Disease"/>
            <person name="Wu L."/>
            <person name="Ma J."/>
        </authorList>
    </citation>
    <scope>NUCLEOTIDE SEQUENCE [LARGE SCALE GENOMIC DNA]</scope>
    <source>
        <strain evidence="2">JCM 3146</strain>
    </source>
</reference>
<comment type="caution">
    <text evidence="1">The sequence shown here is derived from an EMBL/GenBank/DDBJ whole genome shotgun (WGS) entry which is preliminary data.</text>
</comment>
<organism evidence="1 2">
    <name type="scientific">Actinoallomurus spadix</name>
    <dbReference type="NCBI Taxonomy" id="79912"/>
    <lineage>
        <taxon>Bacteria</taxon>
        <taxon>Bacillati</taxon>
        <taxon>Actinomycetota</taxon>
        <taxon>Actinomycetes</taxon>
        <taxon>Streptosporangiales</taxon>
        <taxon>Thermomonosporaceae</taxon>
        <taxon>Actinoallomurus</taxon>
    </lineage>
</organism>
<accession>A0ABP3G7T8</accession>
<proteinExistence type="predicted"/>